<proteinExistence type="predicted"/>
<dbReference type="OrthoDB" id="118001at2759"/>
<feature type="region of interest" description="Disordered" evidence="1">
    <location>
        <begin position="145"/>
        <end position="186"/>
    </location>
</feature>
<evidence type="ECO:0000256" key="1">
    <source>
        <dbReference type="SAM" id="MobiDB-lite"/>
    </source>
</evidence>
<feature type="compositionally biased region" description="Basic and acidic residues" evidence="1">
    <location>
        <begin position="163"/>
        <end position="173"/>
    </location>
</feature>
<feature type="compositionally biased region" description="Low complexity" evidence="1">
    <location>
        <begin position="226"/>
        <end position="238"/>
    </location>
</feature>
<sequence>MAEYDRGVQALLRIVQHHEDENARLRAEVETLRAAAPPPVARTARATQTEKLRPRKDLPRRNAVRFAEEDESTSSDPEERARRDEKAKGDFARMQSLFEKLQASHRGCNSTDQGDAIVNNEARGDRANYSGPTSRDIKRVVLKRITATRTDPRQQRLVNPVPDENRGTARETLTEETPIPKQKTPSITLQQDLEERNRLLHERLSKQQQVLDSLLDAKLKHATADSRQSSSRRNSLQNVPSSLPTVQNECSVYEVTAENKSLEAVEGPIQNGGIGPAFARTTERRPLSPPAA</sequence>
<protein>
    <submittedName>
        <fullName evidence="2">Unnamed protein product</fullName>
    </submittedName>
</protein>
<evidence type="ECO:0000313" key="3">
    <source>
        <dbReference type="Proteomes" id="UP001165083"/>
    </source>
</evidence>
<comment type="caution">
    <text evidence="2">The sequence shown here is derived from an EMBL/GenBank/DDBJ whole genome shotgun (WGS) entry which is preliminary data.</text>
</comment>
<dbReference type="AlphaFoldDB" id="A0A9W6TCT1"/>
<feature type="region of interest" description="Disordered" evidence="1">
    <location>
        <begin position="34"/>
        <end position="88"/>
    </location>
</feature>
<feature type="region of interest" description="Disordered" evidence="1">
    <location>
        <begin position="102"/>
        <end position="133"/>
    </location>
</feature>
<accession>A0A9W6TCT1</accession>
<reference evidence="2" key="1">
    <citation type="submission" date="2023-04" db="EMBL/GenBank/DDBJ databases">
        <title>Phytophthora lilii NBRC 32176.</title>
        <authorList>
            <person name="Ichikawa N."/>
            <person name="Sato H."/>
            <person name="Tonouchi N."/>
        </authorList>
    </citation>
    <scope>NUCLEOTIDE SEQUENCE</scope>
    <source>
        <strain evidence="2">NBRC 32176</strain>
    </source>
</reference>
<evidence type="ECO:0000313" key="2">
    <source>
        <dbReference type="EMBL" id="GMF09924.1"/>
    </source>
</evidence>
<feature type="compositionally biased region" description="Basic and acidic residues" evidence="1">
    <location>
        <begin position="77"/>
        <end position="88"/>
    </location>
</feature>
<feature type="compositionally biased region" description="Basic and acidic residues" evidence="1">
    <location>
        <begin position="48"/>
        <end position="60"/>
    </location>
</feature>
<feature type="region of interest" description="Disordered" evidence="1">
    <location>
        <begin position="222"/>
        <end position="243"/>
    </location>
</feature>
<feature type="region of interest" description="Disordered" evidence="1">
    <location>
        <begin position="264"/>
        <end position="292"/>
    </location>
</feature>
<keyword evidence="3" id="KW-1185">Reference proteome</keyword>
<gene>
    <name evidence="2" type="ORF">Plil01_000078500</name>
</gene>
<organism evidence="2 3">
    <name type="scientific">Phytophthora lilii</name>
    <dbReference type="NCBI Taxonomy" id="2077276"/>
    <lineage>
        <taxon>Eukaryota</taxon>
        <taxon>Sar</taxon>
        <taxon>Stramenopiles</taxon>
        <taxon>Oomycota</taxon>
        <taxon>Peronosporomycetes</taxon>
        <taxon>Peronosporales</taxon>
        <taxon>Peronosporaceae</taxon>
        <taxon>Phytophthora</taxon>
    </lineage>
</organism>
<name>A0A9W6TCT1_9STRA</name>
<dbReference type="EMBL" id="BSXW01000024">
    <property type="protein sequence ID" value="GMF09924.1"/>
    <property type="molecule type" value="Genomic_DNA"/>
</dbReference>
<dbReference type="Proteomes" id="UP001165083">
    <property type="component" value="Unassembled WGS sequence"/>
</dbReference>